<dbReference type="Pfam" id="PF20684">
    <property type="entry name" value="Fung_rhodopsin"/>
    <property type="match status" value="1"/>
</dbReference>
<evidence type="ECO:0000256" key="3">
    <source>
        <dbReference type="ARBA" id="ARBA00022989"/>
    </source>
</evidence>
<evidence type="ECO:0000256" key="1">
    <source>
        <dbReference type="ARBA" id="ARBA00004141"/>
    </source>
</evidence>
<dbReference type="GO" id="GO:0016020">
    <property type="term" value="C:membrane"/>
    <property type="evidence" value="ECO:0007669"/>
    <property type="project" value="UniProtKB-SubCell"/>
</dbReference>
<sequence>MMSSSDQPVALSRQASFGVETGFVVWSALFVVPRVVVNVHKTKKLLIEDAVSIFALVLLMAALTLNCEVAEAIFTPTPALFLVRVITAFNFLIGFAMWSSKVPILLLYVRLFGITTNWLRIAAYTTIAVTLALFLAGMSYVGASCVPYTADPSAEFVNTCKDRINVGSLALGFVAISTDIIILVLPIPVLMSLSIPQHKKVGLMFVFLSGIVALAAGITSLFYKWQSTSGGTIMQMRVAMLCRVVESCIAIVAGSVPALYAFWKTFIAPSALYSRARSCLSSIAKRIPSLRGSQTGPRLPLTKDDSSQEQNGRGGISQSHVR</sequence>
<gene>
    <name evidence="9" type="ORF">B0H63DRAFT_102977</name>
</gene>
<feature type="transmembrane region" description="Helical" evidence="7">
    <location>
        <begin position="243"/>
        <end position="263"/>
    </location>
</feature>
<keyword evidence="2 7" id="KW-0812">Transmembrane</keyword>
<evidence type="ECO:0000259" key="8">
    <source>
        <dbReference type="Pfam" id="PF20684"/>
    </source>
</evidence>
<reference evidence="9" key="2">
    <citation type="submission" date="2023-06" db="EMBL/GenBank/DDBJ databases">
        <authorList>
            <consortium name="Lawrence Berkeley National Laboratory"/>
            <person name="Haridas S."/>
            <person name="Hensen N."/>
            <person name="Bonometti L."/>
            <person name="Westerberg I."/>
            <person name="Brannstrom I.O."/>
            <person name="Guillou S."/>
            <person name="Cros-Aarteil S."/>
            <person name="Calhoun S."/>
            <person name="Kuo A."/>
            <person name="Mondo S."/>
            <person name="Pangilinan J."/>
            <person name="Riley R."/>
            <person name="LaButti K."/>
            <person name="Andreopoulos B."/>
            <person name="Lipzen A."/>
            <person name="Chen C."/>
            <person name="Yanf M."/>
            <person name="Daum C."/>
            <person name="Ng V."/>
            <person name="Clum A."/>
            <person name="Steindorff A."/>
            <person name="Ohm R."/>
            <person name="Martin F."/>
            <person name="Silar P."/>
            <person name="Natvig D."/>
            <person name="Lalanne C."/>
            <person name="Gautier V."/>
            <person name="Ament-velasquez S.L."/>
            <person name="Kruys A."/>
            <person name="Hutchinson M.I."/>
            <person name="Powell A.J."/>
            <person name="Barry K."/>
            <person name="Miller A.N."/>
            <person name="Grigoriev I.V."/>
            <person name="Debuchy R."/>
            <person name="Gladieux P."/>
            <person name="Thoren M.H."/>
            <person name="Johannesson H."/>
        </authorList>
    </citation>
    <scope>NUCLEOTIDE SEQUENCE</scope>
    <source>
        <strain evidence="9">CBS 232.78</strain>
    </source>
</reference>
<name>A0AAE0U3W8_9PEZI</name>
<evidence type="ECO:0000313" key="9">
    <source>
        <dbReference type="EMBL" id="KAK3389680.1"/>
    </source>
</evidence>
<feature type="transmembrane region" description="Helical" evidence="7">
    <location>
        <begin position="169"/>
        <end position="191"/>
    </location>
</feature>
<feature type="domain" description="Rhodopsin" evidence="8">
    <location>
        <begin position="34"/>
        <end position="262"/>
    </location>
</feature>
<protein>
    <recommendedName>
        <fullName evidence="8">Rhodopsin domain-containing protein</fullName>
    </recommendedName>
</protein>
<comment type="subcellular location">
    <subcellularLocation>
        <location evidence="1">Membrane</location>
        <topology evidence="1">Multi-pass membrane protein</topology>
    </subcellularLocation>
</comment>
<keyword evidence="10" id="KW-1185">Reference proteome</keyword>
<feature type="region of interest" description="Disordered" evidence="6">
    <location>
        <begin position="291"/>
        <end position="322"/>
    </location>
</feature>
<organism evidence="9 10">
    <name type="scientific">Podospora didyma</name>
    <dbReference type="NCBI Taxonomy" id="330526"/>
    <lineage>
        <taxon>Eukaryota</taxon>
        <taxon>Fungi</taxon>
        <taxon>Dikarya</taxon>
        <taxon>Ascomycota</taxon>
        <taxon>Pezizomycotina</taxon>
        <taxon>Sordariomycetes</taxon>
        <taxon>Sordariomycetidae</taxon>
        <taxon>Sordariales</taxon>
        <taxon>Podosporaceae</taxon>
        <taxon>Podospora</taxon>
    </lineage>
</organism>
<dbReference type="InterPro" id="IPR049326">
    <property type="entry name" value="Rhodopsin_dom_fungi"/>
</dbReference>
<feature type="transmembrane region" description="Helical" evidence="7">
    <location>
        <begin position="121"/>
        <end position="149"/>
    </location>
</feature>
<evidence type="ECO:0000256" key="5">
    <source>
        <dbReference type="ARBA" id="ARBA00038359"/>
    </source>
</evidence>
<dbReference type="EMBL" id="JAULSW010000002">
    <property type="protein sequence ID" value="KAK3389680.1"/>
    <property type="molecule type" value="Genomic_DNA"/>
</dbReference>
<dbReference type="PANTHER" id="PTHR33048">
    <property type="entry name" value="PTH11-LIKE INTEGRAL MEMBRANE PROTEIN (AFU_ORTHOLOGUE AFUA_5G11245)"/>
    <property type="match status" value="1"/>
</dbReference>
<evidence type="ECO:0000313" key="10">
    <source>
        <dbReference type="Proteomes" id="UP001285441"/>
    </source>
</evidence>
<comment type="caution">
    <text evidence="9">The sequence shown here is derived from an EMBL/GenBank/DDBJ whole genome shotgun (WGS) entry which is preliminary data.</text>
</comment>
<evidence type="ECO:0000256" key="7">
    <source>
        <dbReference type="SAM" id="Phobius"/>
    </source>
</evidence>
<feature type="transmembrane region" description="Helical" evidence="7">
    <location>
        <begin position="85"/>
        <end position="109"/>
    </location>
</feature>
<keyword evidence="3 7" id="KW-1133">Transmembrane helix</keyword>
<dbReference type="Proteomes" id="UP001285441">
    <property type="component" value="Unassembled WGS sequence"/>
</dbReference>
<dbReference type="InterPro" id="IPR052337">
    <property type="entry name" value="SAT4-like"/>
</dbReference>
<dbReference type="PANTHER" id="PTHR33048:SF146">
    <property type="entry name" value="INTEGRAL MEMBRANE PROTEIN"/>
    <property type="match status" value="1"/>
</dbReference>
<evidence type="ECO:0000256" key="6">
    <source>
        <dbReference type="SAM" id="MobiDB-lite"/>
    </source>
</evidence>
<reference evidence="9" key="1">
    <citation type="journal article" date="2023" name="Mol. Phylogenet. Evol.">
        <title>Genome-scale phylogeny and comparative genomics of the fungal order Sordariales.</title>
        <authorList>
            <person name="Hensen N."/>
            <person name="Bonometti L."/>
            <person name="Westerberg I."/>
            <person name="Brannstrom I.O."/>
            <person name="Guillou S."/>
            <person name="Cros-Aarteil S."/>
            <person name="Calhoun S."/>
            <person name="Haridas S."/>
            <person name="Kuo A."/>
            <person name="Mondo S."/>
            <person name="Pangilinan J."/>
            <person name="Riley R."/>
            <person name="LaButti K."/>
            <person name="Andreopoulos B."/>
            <person name="Lipzen A."/>
            <person name="Chen C."/>
            <person name="Yan M."/>
            <person name="Daum C."/>
            <person name="Ng V."/>
            <person name="Clum A."/>
            <person name="Steindorff A."/>
            <person name="Ohm R.A."/>
            <person name="Martin F."/>
            <person name="Silar P."/>
            <person name="Natvig D.O."/>
            <person name="Lalanne C."/>
            <person name="Gautier V."/>
            <person name="Ament-Velasquez S.L."/>
            <person name="Kruys A."/>
            <person name="Hutchinson M.I."/>
            <person name="Powell A.J."/>
            <person name="Barry K."/>
            <person name="Miller A.N."/>
            <person name="Grigoriev I.V."/>
            <person name="Debuchy R."/>
            <person name="Gladieux P."/>
            <person name="Hiltunen Thoren M."/>
            <person name="Johannesson H."/>
        </authorList>
    </citation>
    <scope>NUCLEOTIDE SEQUENCE</scope>
    <source>
        <strain evidence="9">CBS 232.78</strain>
    </source>
</reference>
<evidence type="ECO:0000256" key="2">
    <source>
        <dbReference type="ARBA" id="ARBA00022692"/>
    </source>
</evidence>
<feature type="transmembrane region" description="Helical" evidence="7">
    <location>
        <begin position="203"/>
        <end position="223"/>
    </location>
</feature>
<dbReference type="AlphaFoldDB" id="A0AAE0U3W8"/>
<comment type="similarity">
    <text evidence="5">Belongs to the SAT4 family.</text>
</comment>
<keyword evidence="4 7" id="KW-0472">Membrane</keyword>
<feature type="transmembrane region" description="Helical" evidence="7">
    <location>
        <begin position="15"/>
        <end position="33"/>
    </location>
</feature>
<evidence type="ECO:0000256" key="4">
    <source>
        <dbReference type="ARBA" id="ARBA00023136"/>
    </source>
</evidence>
<proteinExistence type="inferred from homology"/>
<accession>A0AAE0U3W8</accession>
<feature type="compositionally biased region" description="Polar residues" evidence="6">
    <location>
        <begin position="308"/>
        <end position="322"/>
    </location>
</feature>